<dbReference type="Proteomes" id="UP001186944">
    <property type="component" value="Unassembled WGS sequence"/>
</dbReference>
<gene>
    <name evidence="2" type="ORF">FSP39_016097</name>
</gene>
<evidence type="ECO:0000313" key="3">
    <source>
        <dbReference type="Proteomes" id="UP001186944"/>
    </source>
</evidence>
<name>A0AA88YDG0_PINIB</name>
<evidence type="ECO:0000313" key="2">
    <source>
        <dbReference type="EMBL" id="KAK3103054.1"/>
    </source>
</evidence>
<sequence length="291" mass="34701">MGWCHSKVKPIEPKDSKAIASRIELEDRIDRILDGLEKFGFVNLKISRGGIAFLIMIQKAKDDAKDFERLKRIVNKEDLFRRIAGKHESAAFRLQEMERERRERIKIQQAERARKRYRLKKELVRGVGTERYWETADNINKCKAAALSLHIKQKLDNARGNREKKEKAAREKRMRTNIEREMKKLHVGLDQCDPSELEGLSLDQMKKLAVRNEDNMKAQKTRDIELKQLTATHRRNEIIRNERDKIRLQEKARERKLKRKKEREEDDGEDKYKDLKPDIETVDLYGEDYYW</sequence>
<feature type="region of interest" description="Disordered" evidence="1">
    <location>
        <begin position="252"/>
        <end position="273"/>
    </location>
</feature>
<reference evidence="2" key="1">
    <citation type="submission" date="2019-08" db="EMBL/GenBank/DDBJ databases">
        <title>The improved chromosome-level genome for the pearl oyster Pinctada fucata martensii using PacBio sequencing and Hi-C.</title>
        <authorList>
            <person name="Zheng Z."/>
        </authorList>
    </citation>
    <scope>NUCLEOTIDE SEQUENCE</scope>
    <source>
        <strain evidence="2">ZZ-2019</strain>
        <tissue evidence="2">Adductor muscle</tissue>
    </source>
</reference>
<dbReference type="AlphaFoldDB" id="A0AA88YDG0"/>
<dbReference type="EMBL" id="VSWD01000005">
    <property type="protein sequence ID" value="KAK3103054.1"/>
    <property type="molecule type" value="Genomic_DNA"/>
</dbReference>
<keyword evidence="3" id="KW-1185">Reference proteome</keyword>
<organism evidence="2 3">
    <name type="scientific">Pinctada imbricata</name>
    <name type="common">Atlantic pearl-oyster</name>
    <name type="synonym">Pinctada martensii</name>
    <dbReference type="NCBI Taxonomy" id="66713"/>
    <lineage>
        <taxon>Eukaryota</taxon>
        <taxon>Metazoa</taxon>
        <taxon>Spiralia</taxon>
        <taxon>Lophotrochozoa</taxon>
        <taxon>Mollusca</taxon>
        <taxon>Bivalvia</taxon>
        <taxon>Autobranchia</taxon>
        <taxon>Pteriomorphia</taxon>
        <taxon>Pterioida</taxon>
        <taxon>Pterioidea</taxon>
        <taxon>Pteriidae</taxon>
        <taxon>Pinctada</taxon>
    </lineage>
</organism>
<protein>
    <submittedName>
        <fullName evidence="2">Uncharacterized protein</fullName>
    </submittedName>
</protein>
<comment type="caution">
    <text evidence="2">The sequence shown here is derived from an EMBL/GenBank/DDBJ whole genome shotgun (WGS) entry which is preliminary data.</text>
</comment>
<evidence type="ECO:0000256" key="1">
    <source>
        <dbReference type="SAM" id="MobiDB-lite"/>
    </source>
</evidence>
<proteinExistence type="predicted"/>
<accession>A0AA88YDG0</accession>